<dbReference type="Gene3D" id="1.10.10.60">
    <property type="entry name" value="Homeodomain-like"/>
    <property type="match status" value="1"/>
</dbReference>
<name>A0ABT4YDC7_METRE</name>
<keyword evidence="3" id="KW-0804">Transcription</keyword>
<dbReference type="InterPro" id="IPR018060">
    <property type="entry name" value="HTH_AraC"/>
</dbReference>
<comment type="caution">
    <text evidence="5">The sequence shown here is derived from an EMBL/GenBank/DDBJ whole genome shotgun (WGS) entry which is preliminary data.</text>
</comment>
<dbReference type="InterPro" id="IPR009057">
    <property type="entry name" value="Homeodomain-like_sf"/>
</dbReference>
<keyword evidence="1" id="KW-0805">Transcription regulation</keyword>
<gene>
    <name evidence="5" type="ORF">NNO07_26970</name>
</gene>
<evidence type="ECO:0000259" key="4">
    <source>
        <dbReference type="PROSITE" id="PS01124"/>
    </source>
</evidence>
<evidence type="ECO:0000256" key="3">
    <source>
        <dbReference type="ARBA" id="ARBA00023163"/>
    </source>
</evidence>
<feature type="domain" description="HTH araC/xylS-type" evidence="4">
    <location>
        <begin position="249"/>
        <end position="347"/>
    </location>
</feature>
<evidence type="ECO:0000256" key="1">
    <source>
        <dbReference type="ARBA" id="ARBA00023015"/>
    </source>
</evidence>
<protein>
    <submittedName>
        <fullName evidence="5">AraC family transcriptional regulator</fullName>
    </submittedName>
</protein>
<evidence type="ECO:0000313" key="6">
    <source>
        <dbReference type="Proteomes" id="UP001211689"/>
    </source>
</evidence>
<evidence type="ECO:0000313" key="5">
    <source>
        <dbReference type="EMBL" id="MDA8486726.1"/>
    </source>
</evidence>
<dbReference type="SMART" id="SM00342">
    <property type="entry name" value="HTH_ARAC"/>
    <property type="match status" value="1"/>
</dbReference>
<organism evidence="5 6">
    <name type="scientific">Metapseudomonas resinovorans</name>
    <name type="common">Pseudomonas resinovorans</name>
    <dbReference type="NCBI Taxonomy" id="53412"/>
    <lineage>
        <taxon>Bacteria</taxon>
        <taxon>Pseudomonadati</taxon>
        <taxon>Pseudomonadota</taxon>
        <taxon>Gammaproteobacteria</taxon>
        <taxon>Pseudomonadales</taxon>
        <taxon>Pseudomonadaceae</taxon>
        <taxon>Metapseudomonas</taxon>
    </lineage>
</organism>
<dbReference type="Pfam" id="PF12625">
    <property type="entry name" value="Arabinose_bd"/>
    <property type="match status" value="1"/>
</dbReference>
<keyword evidence="2" id="KW-0238">DNA-binding</keyword>
<dbReference type="SUPFAM" id="SSF46689">
    <property type="entry name" value="Homeodomain-like"/>
    <property type="match status" value="1"/>
</dbReference>
<dbReference type="Proteomes" id="UP001211689">
    <property type="component" value="Unassembled WGS sequence"/>
</dbReference>
<reference evidence="5 6" key="1">
    <citation type="submission" date="2022-07" db="EMBL/GenBank/DDBJ databases">
        <title>Genome Analysis of Selected Gammaproteobacteria from Nigerian Food snails.</title>
        <authorList>
            <person name="Okafor A.C."/>
        </authorList>
    </citation>
    <scope>NUCLEOTIDE SEQUENCE [LARGE SCALE GENOMIC DNA]</scope>
    <source>
        <strain evidence="5 6">Awg 2</strain>
    </source>
</reference>
<dbReference type="InterPro" id="IPR032687">
    <property type="entry name" value="AraC-type_N"/>
</dbReference>
<dbReference type="Pfam" id="PF12833">
    <property type="entry name" value="HTH_18"/>
    <property type="match status" value="1"/>
</dbReference>
<proteinExistence type="predicted"/>
<evidence type="ECO:0000256" key="2">
    <source>
        <dbReference type="ARBA" id="ARBA00023125"/>
    </source>
</evidence>
<dbReference type="RefSeq" id="WP_271472532.1">
    <property type="nucleotide sequence ID" value="NZ_JANEWF010000061.1"/>
</dbReference>
<dbReference type="PANTHER" id="PTHR47894:SF4">
    <property type="entry name" value="HTH-TYPE TRANSCRIPTIONAL REGULATOR GADX"/>
    <property type="match status" value="1"/>
</dbReference>
<dbReference type="EMBL" id="JANEWF010000061">
    <property type="protein sequence ID" value="MDA8486726.1"/>
    <property type="molecule type" value="Genomic_DNA"/>
</dbReference>
<dbReference type="PANTHER" id="PTHR47894">
    <property type="entry name" value="HTH-TYPE TRANSCRIPTIONAL REGULATOR GADX"/>
    <property type="match status" value="1"/>
</dbReference>
<dbReference type="PROSITE" id="PS01124">
    <property type="entry name" value="HTH_ARAC_FAMILY_2"/>
    <property type="match status" value="1"/>
</dbReference>
<keyword evidence="6" id="KW-1185">Reference proteome</keyword>
<sequence>MQTDRLSPPATSPLILSNHGEVRTGSICSLPRVITTLGGNPQHVFEAAGVDLEQFVINREQRLDVGATSQLFSFAMQDTRCAHLGILLGQRFNIKDLGPVGELMLLASTAQEALQDLVAQSRLHDRGASPLLLPLSDHLSLLGYVINRHDLPDPRPVLDTAVMIGYQILREFLGPHWTPVRVQLAYRTPADTATYMRAFRCPVQFNANVSGLVIINHQLNQKLSTASPEAHRLLQEAIASTTASLTTSEQIRYQLHSLLLLGEAKAEQIASRVDLHIRTLHRRLSAEGTHVQKLITESRRSLAIQLLTETDLPISAIAESLQYQDPNAFSRAFKTWTGCSPQHWRNASCCH</sequence>
<accession>A0ABT4YDC7</accession>